<comment type="caution">
    <text evidence="2">The sequence shown here is derived from an EMBL/GenBank/DDBJ whole genome shotgun (WGS) entry which is preliminary data.</text>
</comment>
<name>A0A1C2JHB8_ACITH</name>
<organism evidence="2 3">
    <name type="scientific">Acidithiobacillus thiooxidans</name>
    <name type="common">Thiobacillus thiooxidans</name>
    <dbReference type="NCBI Taxonomy" id="930"/>
    <lineage>
        <taxon>Bacteria</taxon>
        <taxon>Pseudomonadati</taxon>
        <taxon>Pseudomonadota</taxon>
        <taxon>Acidithiobacillia</taxon>
        <taxon>Acidithiobacillales</taxon>
        <taxon>Acidithiobacillaceae</taxon>
        <taxon>Acidithiobacillus</taxon>
    </lineage>
</organism>
<accession>A0A1C2JHB8</accession>
<dbReference type="Proteomes" id="UP000094893">
    <property type="component" value="Unassembled WGS sequence"/>
</dbReference>
<reference evidence="2 3" key="1">
    <citation type="journal article" date="2016" name="Int. J. Mol. Sci.">
        <title>Comparative genomics of the extreme acidophile Acidithiobacillus thiooxidans reveals intraspecific divergence and niche adaptation.</title>
        <authorList>
            <person name="Zhang X."/>
            <person name="Feng X."/>
            <person name="Tao J."/>
            <person name="Ma L."/>
            <person name="Xiao Y."/>
            <person name="Liang Y."/>
            <person name="Liu X."/>
            <person name="Yin H."/>
        </authorList>
    </citation>
    <scope>NUCLEOTIDE SEQUENCE [LARGE SCALE GENOMIC DNA]</scope>
    <source>
        <strain evidence="2 3">A02</strain>
    </source>
</reference>
<evidence type="ECO:0000313" key="3">
    <source>
        <dbReference type="Proteomes" id="UP000094893"/>
    </source>
</evidence>
<feature type="compositionally biased region" description="Low complexity" evidence="1">
    <location>
        <begin position="127"/>
        <end position="159"/>
    </location>
</feature>
<gene>
    <name evidence="2" type="ORF">A6P07_14650</name>
</gene>
<evidence type="ECO:0000313" key="2">
    <source>
        <dbReference type="EMBL" id="OCX70349.1"/>
    </source>
</evidence>
<evidence type="ECO:0000256" key="1">
    <source>
        <dbReference type="SAM" id="MobiDB-lite"/>
    </source>
</evidence>
<proteinExistence type="predicted"/>
<feature type="region of interest" description="Disordered" evidence="1">
    <location>
        <begin position="111"/>
        <end position="189"/>
    </location>
</feature>
<dbReference type="EMBL" id="LWSA01000201">
    <property type="protein sequence ID" value="OCX70349.1"/>
    <property type="molecule type" value="Genomic_DNA"/>
</dbReference>
<sequence>MAAVRSSKSKIVLAEIKRLGGGPFTHEELYDRSPTLRKEFPESVLLSRRLSDLYNTSDQLVREQRKSHTGGRKQYAYAYKEAGARPAVVATSRPDEGVPEGVKRMQAMMGLTDETPETAPRREPVQPSKASAPAATKKAPPVVRAPRPAAVKQPATAGKARPEAAKPAATPPPPVAPRSDVPPVQPVANYAPVPEESEWPEVLSDLFTDMFSDMIVRMIEQVGPAIREALFSAPQTRIVKEALRRVLTPETFPTEESEEESAAPSQEESVARRKVLVVGLLGQQANVLKEQFGKHLDLSFWNEDRVNDRLQGLLDSNQTVFGATKFISHAIDGVLTRSPDYRRVHGGVSKLRGELRALLKEEMATA</sequence>
<dbReference type="AlphaFoldDB" id="A0A1C2JHB8"/>
<protein>
    <submittedName>
        <fullName evidence="2">Uncharacterized protein</fullName>
    </submittedName>
</protein>